<dbReference type="RefSeq" id="WP_189160024.1">
    <property type="nucleotide sequence ID" value="NZ_BMNC01000021.1"/>
</dbReference>
<protein>
    <submittedName>
        <fullName evidence="1">Uncharacterized protein</fullName>
    </submittedName>
</protein>
<keyword evidence="2" id="KW-1185">Reference proteome</keyword>
<proteinExistence type="predicted"/>
<sequence>MDAYVVVQWVKTEWTKQSRGEPGATRRNAVPAGFALPHLRPAVHEVRLLEWEDFAPVWSKESSEIDRIALTLREDDDVLSVQLQDTMYASPRRSNRPSPVRLQRGEWVRWQLNHRWARPRDGGWNYLLTTLNLAYGSPRDAKVFLGTPTRHVDERTHLR</sequence>
<dbReference type="EMBL" id="BMNC01000021">
    <property type="protein sequence ID" value="GGN25153.1"/>
    <property type="molecule type" value="Genomic_DNA"/>
</dbReference>
<reference evidence="2" key="1">
    <citation type="journal article" date="2019" name="Int. J. Syst. Evol. Microbiol.">
        <title>The Global Catalogue of Microorganisms (GCM) 10K type strain sequencing project: providing services to taxonomists for standard genome sequencing and annotation.</title>
        <authorList>
            <consortium name="The Broad Institute Genomics Platform"/>
            <consortium name="The Broad Institute Genome Sequencing Center for Infectious Disease"/>
            <person name="Wu L."/>
            <person name="Ma J."/>
        </authorList>
    </citation>
    <scope>NUCLEOTIDE SEQUENCE [LARGE SCALE GENOMIC DNA]</scope>
    <source>
        <strain evidence="2">CGMCC 4.7319</strain>
    </source>
</reference>
<accession>A0ABQ2IR46</accession>
<comment type="caution">
    <text evidence="1">The sequence shown here is derived from an EMBL/GenBank/DDBJ whole genome shotgun (WGS) entry which is preliminary data.</text>
</comment>
<gene>
    <name evidence="1" type="ORF">GCM10011609_79280</name>
</gene>
<organism evidence="1 2">
    <name type="scientific">Lentzea pudingi</name>
    <dbReference type="NCBI Taxonomy" id="1789439"/>
    <lineage>
        <taxon>Bacteria</taxon>
        <taxon>Bacillati</taxon>
        <taxon>Actinomycetota</taxon>
        <taxon>Actinomycetes</taxon>
        <taxon>Pseudonocardiales</taxon>
        <taxon>Pseudonocardiaceae</taxon>
        <taxon>Lentzea</taxon>
    </lineage>
</organism>
<name>A0ABQ2IR46_9PSEU</name>
<evidence type="ECO:0000313" key="1">
    <source>
        <dbReference type="EMBL" id="GGN25153.1"/>
    </source>
</evidence>
<dbReference type="Proteomes" id="UP000597656">
    <property type="component" value="Unassembled WGS sequence"/>
</dbReference>
<evidence type="ECO:0000313" key="2">
    <source>
        <dbReference type="Proteomes" id="UP000597656"/>
    </source>
</evidence>